<evidence type="ECO:0000256" key="1">
    <source>
        <dbReference type="SAM" id="MobiDB-lite"/>
    </source>
</evidence>
<organism evidence="3 4">
    <name type="scientific">Goodfellowiella coeruleoviolacea</name>
    <dbReference type="NCBI Taxonomy" id="334858"/>
    <lineage>
        <taxon>Bacteria</taxon>
        <taxon>Bacillati</taxon>
        <taxon>Actinomycetota</taxon>
        <taxon>Actinomycetes</taxon>
        <taxon>Pseudonocardiales</taxon>
        <taxon>Pseudonocardiaceae</taxon>
        <taxon>Goodfellowiella</taxon>
    </lineage>
</organism>
<accession>A0AAE3GJ44</accession>
<dbReference type="RefSeq" id="WP_308204052.1">
    <property type="nucleotide sequence ID" value="NZ_JAMTCK010000013.1"/>
</dbReference>
<feature type="compositionally biased region" description="Basic and acidic residues" evidence="1">
    <location>
        <begin position="19"/>
        <end position="33"/>
    </location>
</feature>
<dbReference type="Pfam" id="PF26136">
    <property type="entry name" value="SCO6045_C"/>
    <property type="match status" value="1"/>
</dbReference>
<evidence type="ECO:0000259" key="2">
    <source>
        <dbReference type="Pfam" id="PF26136"/>
    </source>
</evidence>
<feature type="domain" description="SCO6045-like C-terminal" evidence="2">
    <location>
        <begin position="37"/>
        <end position="123"/>
    </location>
</feature>
<proteinExistence type="predicted"/>
<feature type="region of interest" description="Disordered" evidence="1">
    <location>
        <begin position="1"/>
        <end position="35"/>
    </location>
</feature>
<name>A0AAE3GJ44_9PSEU</name>
<gene>
    <name evidence="3" type="ORF">LX83_005177</name>
</gene>
<keyword evidence="4" id="KW-1185">Reference proteome</keyword>
<evidence type="ECO:0000313" key="3">
    <source>
        <dbReference type="EMBL" id="MCP2168299.1"/>
    </source>
</evidence>
<evidence type="ECO:0000313" key="4">
    <source>
        <dbReference type="Proteomes" id="UP001206128"/>
    </source>
</evidence>
<reference evidence="3" key="1">
    <citation type="submission" date="2022-06" db="EMBL/GenBank/DDBJ databases">
        <title>Genomic Encyclopedia of Archaeal and Bacterial Type Strains, Phase II (KMG-II): from individual species to whole genera.</title>
        <authorList>
            <person name="Goeker M."/>
        </authorList>
    </citation>
    <scope>NUCLEOTIDE SEQUENCE</scope>
    <source>
        <strain evidence="3">DSM 43935</strain>
    </source>
</reference>
<dbReference type="AlphaFoldDB" id="A0AAE3GJ44"/>
<comment type="caution">
    <text evidence="3">The sequence shown here is derived from an EMBL/GenBank/DDBJ whole genome shotgun (WGS) entry which is preliminary data.</text>
</comment>
<dbReference type="Proteomes" id="UP001206128">
    <property type="component" value="Unassembled WGS sequence"/>
</dbReference>
<dbReference type="EMBL" id="JAMTCK010000013">
    <property type="protein sequence ID" value="MCP2168299.1"/>
    <property type="molecule type" value="Genomic_DNA"/>
</dbReference>
<sequence>MTSSTGAARGAGPSNARVSNDRASDARATEAARQRLAAQQAELLHALLAGGTPPAGFDQQRLRAEASALLAKRRGVVAVLRPDLTEALDERFRPLFDEFAADHPRRAGTRMRQDAAAFATWLVERGALPPPRRRRWWHPRPAS</sequence>
<protein>
    <recommendedName>
        <fullName evidence="2">SCO6045-like C-terminal domain-containing protein</fullName>
    </recommendedName>
</protein>
<dbReference type="InterPro" id="IPR058711">
    <property type="entry name" value="SCO6045-like_C"/>
</dbReference>